<feature type="region of interest" description="Disordered" evidence="9">
    <location>
        <begin position="65"/>
        <end position="104"/>
    </location>
</feature>
<keyword evidence="6" id="KW-0862">Zinc</keyword>
<dbReference type="PROSITE" id="PS01359">
    <property type="entry name" value="ZF_PHD_1"/>
    <property type="match status" value="1"/>
</dbReference>
<sequence>MKLLYYDDITPPDYEPEGFEPSSTSKFQFPKRAVNISLGQIATDFHSYKFVLKTANAINYTLTQPTSEDPVMTGSQDRAETARDATDNHQSSKEIISDSWKSDKDEKIQKSKRCPCTCTERQDDDIIVCTGCQSKQHKICYGILKNEDIPENFYCNDCFYNHSDGMPETDLVYNFKGKELEEFCAMRRALVICSQLKTLTTANLA</sequence>
<accession>A0A087UW68</accession>
<name>A0A087UW68_STEMI</name>
<dbReference type="InterPro" id="IPR011011">
    <property type="entry name" value="Znf_FYVE_PHD"/>
</dbReference>
<keyword evidence="12" id="KW-1185">Reference proteome</keyword>
<feature type="non-terminal residue" evidence="11">
    <location>
        <position position="205"/>
    </location>
</feature>
<evidence type="ECO:0000256" key="1">
    <source>
        <dbReference type="ARBA" id="ARBA00004123"/>
    </source>
</evidence>
<proteinExistence type="predicted"/>
<dbReference type="InterPro" id="IPR013083">
    <property type="entry name" value="Znf_RING/FYVE/PHD"/>
</dbReference>
<dbReference type="InterPro" id="IPR036570">
    <property type="entry name" value="HORMA_dom_sf"/>
</dbReference>
<organism evidence="11 12">
    <name type="scientific">Stegodyphus mimosarum</name>
    <name type="common">African social velvet spider</name>
    <dbReference type="NCBI Taxonomy" id="407821"/>
    <lineage>
        <taxon>Eukaryota</taxon>
        <taxon>Metazoa</taxon>
        <taxon>Ecdysozoa</taxon>
        <taxon>Arthropoda</taxon>
        <taxon>Chelicerata</taxon>
        <taxon>Arachnida</taxon>
        <taxon>Araneae</taxon>
        <taxon>Araneomorphae</taxon>
        <taxon>Entelegynae</taxon>
        <taxon>Eresoidea</taxon>
        <taxon>Eresidae</taxon>
        <taxon>Stegodyphus</taxon>
    </lineage>
</organism>
<keyword evidence="3" id="KW-0158">Chromosome</keyword>
<keyword evidence="7" id="KW-0539">Nucleus</keyword>
<evidence type="ECO:0000256" key="9">
    <source>
        <dbReference type="SAM" id="MobiDB-lite"/>
    </source>
</evidence>
<dbReference type="EMBL" id="KK121951">
    <property type="protein sequence ID" value="KFM81607.1"/>
    <property type="molecule type" value="Genomic_DNA"/>
</dbReference>
<dbReference type="GO" id="GO:0051321">
    <property type="term" value="P:meiotic cell cycle"/>
    <property type="evidence" value="ECO:0007669"/>
    <property type="project" value="UniProtKB-KW"/>
</dbReference>
<dbReference type="InterPro" id="IPR019786">
    <property type="entry name" value="Zinc_finger_PHD-type_CS"/>
</dbReference>
<dbReference type="GO" id="GO:0005634">
    <property type="term" value="C:nucleus"/>
    <property type="evidence" value="ECO:0007669"/>
    <property type="project" value="UniProtKB-SubCell"/>
</dbReference>
<dbReference type="GO" id="GO:0008270">
    <property type="term" value="F:zinc ion binding"/>
    <property type="evidence" value="ECO:0007669"/>
    <property type="project" value="UniProtKB-KW"/>
</dbReference>
<dbReference type="PANTHER" id="PTHR48225:SF7">
    <property type="entry name" value="MEIOSIS-SPECIFIC PROTEIN HOP1"/>
    <property type="match status" value="1"/>
</dbReference>
<evidence type="ECO:0000259" key="10">
    <source>
        <dbReference type="PROSITE" id="PS50815"/>
    </source>
</evidence>
<dbReference type="InterPro" id="IPR051294">
    <property type="entry name" value="HORMA_MeioticProgression"/>
</dbReference>
<dbReference type="InterPro" id="IPR003511">
    <property type="entry name" value="HORMA_dom"/>
</dbReference>
<dbReference type="OrthoDB" id="1928087at2759"/>
<dbReference type="Gene3D" id="3.30.40.10">
    <property type="entry name" value="Zinc/RING finger domain, C3HC4 (zinc finger)"/>
    <property type="match status" value="1"/>
</dbReference>
<reference evidence="11 12" key="1">
    <citation type="submission" date="2013-11" db="EMBL/GenBank/DDBJ databases">
        <title>Genome sequencing of Stegodyphus mimosarum.</title>
        <authorList>
            <person name="Bechsgaard J."/>
        </authorList>
    </citation>
    <scope>NUCLEOTIDE SEQUENCE [LARGE SCALE GENOMIC DNA]</scope>
</reference>
<evidence type="ECO:0000256" key="2">
    <source>
        <dbReference type="ARBA" id="ARBA00004286"/>
    </source>
</evidence>
<gene>
    <name evidence="11" type="ORF">X975_14970</name>
</gene>
<dbReference type="PANTHER" id="PTHR48225">
    <property type="entry name" value="HORMA DOMAIN-CONTAINING PROTEIN 1"/>
    <property type="match status" value="1"/>
</dbReference>
<dbReference type="AlphaFoldDB" id="A0A087UW68"/>
<protein>
    <submittedName>
        <fullName evidence="11">HORMA domain-containing protein 1</fullName>
    </submittedName>
</protein>
<evidence type="ECO:0000256" key="6">
    <source>
        <dbReference type="ARBA" id="ARBA00022833"/>
    </source>
</evidence>
<dbReference type="Pfam" id="PF02301">
    <property type="entry name" value="HORMA"/>
    <property type="match status" value="1"/>
</dbReference>
<evidence type="ECO:0000256" key="4">
    <source>
        <dbReference type="ARBA" id="ARBA00022723"/>
    </source>
</evidence>
<keyword evidence="5" id="KW-0863">Zinc-finger</keyword>
<feature type="compositionally biased region" description="Basic and acidic residues" evidence="9">
    <location>
        <begin position="77"/>
        <end position="104"/>
    </location>
</feature>
<dbReference type="Gene3D" id="3.30.900.10">
    <property type="entry name" value="HORMA domain"/>
    <property type="match status" value="1"/>
</dbReference>
<keyword evidence="4" id="KW-0479">Metal-binding</keyword>
<dbReference type="SUPFAM" id="SSF57903">
    <property type="entry name" value="FYVE/PHD zinc finger"/>
    <property type="match status" value="1"/>
</dbReference>
<evidence type="ECO:0000256" key="7">
    <source>
        <dbReference type="ARBA" id="ARBA00023242"/>
    </source>
</evidence>
<feature type="domain" description="HORMA" evidence="10">
    <location>
        <begin position="1"/>
        <end position="52"/>
    </location>
</feature>
<evidence type="ECO:0000313" key="11">
    <source>
        <dbReference type="EMBL" id="KFM81607.1"/>
    </source>
</evidence>
<dbReference type="GO" id="GO:0005694">
    <property type="term" value="C:chromosome"/>
    <property type="evidence" value="ECO:0007669"/>
    <property type="project" value="UniProtKB-SubCell"/>
</dbReference>
<evidence type="ECO:0000313" key="12">
    <source>
        <dbReference type="Proteomes" id="UP000054359"/>
    </source>
</evidence>
<evidence type="ECO:0000256" key="3">
    <source>
        <dbReference type="ARBA" id="ARBA00022454"/>
    </source>
</evidence>
<keyword evidence="8" id="KW-0469">Meiosis</keyword>
<comment type="subcellular location">
    <subcellularLocation>
        <location evidence="2">Chromosome</location>
    </subcellularLocation>
    <subcellularLocation>
        <location evidence="1">Nucleus</location>
    </subcellularLocation>
</comment>
<dbReference type="PROSITE" id="PS50815">
    <property type="entry name" value="HORMA"/>
    <property type="match status" value="1"/>
</dbReference>
<evidence type="ECO:0000256" key="5">
    <source>
        <dbReference type="ARBA" id="ARBA00022771"/>
    </source>
</evidence>
<dbReference type="Proteomes" id="UP000054359">
    <property type="component" value="Unassembled WGS sequence"/>
</dbReference>
<evidence type="ECO:0000256" key="8">
    <source>
        <dbReference type="ARBA" id="ARBA00023254"/>
    </source>
</evidence>
<dbReference type="STRING" id="407821.A0A087UW68"/>